<dbReference type="InParanoid" id="A0A0J6WVN6"/>
<dbReference type="RefSeq" id="WP_048514093.1">
    <property type="nucleotide sequence ID" value="NZ_FUXD01000019.1"/>
</dbReference>
<sequence>MPDSLKQQMIIAVVCNELGSVCVFTEAASVEIMKKTEQTWEELHHIPFSLQQDTSMLDFRHHIQMLAERIKEYSKIIVGQDISGIAYHILNKNNLLIFEVDHVDAAVLDDVMTDIQAYEEDTFRETEDLPPYPVSKENDGIYMLDMIQVQLRYPELSTKKILVPFFQETPFLQLLMVCSHVPAWLTESVYYGRYIIQTKKQGVNILVSIEPKGCNVKGDDTNGYSL</sequence>
<evidence type="ECO:0000313" key="2">
    <source>
        <dbReference type="Proteomes" id="UP000036503"/>
    </source>
</evidence>
<gene>
    <name evidence="1" type="ORF">AB840_06840</name>
</gene>
<name>A0A0J6WVN6_9FIRM</name>
<dbReference type="STRING" id="39029.BSR42_09820"/>
<dbReference type="InterPro" id="IPR014287">
    <property type="entry name" value="Nase_Fe-Fe_AnfO"/>
</dbReference>
<dbReference type="Pfam" id="PF09582">
    <property type="entry name" value="AnfO_nitrog"/>
    <property type="match status" value="1"/>
</dbReference>
<reference evidence="1 2" key="1">
    <citation type="submission" date="2015-06" db="EMBL/GenBank/DDBJ databases">
        <title>Draft genome sequence of beer spoilage bacterium Megasphaera cerevisiae type strain 20462.</title>
        <authorList>
            <person name="Kutumbaka K."/>
            <person name="Pasmowitz J."/>
            <person name="Mategko J."/>
            <person name="Reyes D."/>
            <person name="Friedrich A."/>
            <person name="Han S."/>
            <person name="Martens-Habbena W."/>
            <person name="Neal-McKinney J."/>
            <person name="Janagama H.K."/>
            <person name="Nadala C."/>
            <person name="Samadpour M."/>
        </authorList>
    </citation>
    <scope>NUCLEOTIDE SEQUENCE [LARGE SCALE GENOMIC DNA]</scope>
    <source>
        <strain evidence="1 2">DSM 20462</strain>
    </source>
</reference>
<evidence type="ECO:0000313" key="1">
    <source>
        <dbReference type="EMBL" id="KMO86629.1"/>
    </source>
</evidence>
<dbReference type="EMBL" id="LEKT01000018">
    <property type="protein sequence ID" value="KMO86629.1"/>
    <property type="molecule type" value="Genomic_DNA"/>
</dbReference>
<keyword evidence="2" id="KW-1185">Reference proteome</keyword>
<dbReference type="Proteomes" id="UP000036503">
    <property type="component" value="Unassembled WGS sequence"/>
</dbReference>
<protein>
    <recommendedName>
        <fullName evidence="3">Nitrogenase</fullName>
    </recommendedName>
</protein>
<dbReference type="OrthoDB" id="200286at2"/>
<accession>A0A0J6WVN6</accession>
<evidence type="ECO:0008006" key="3">
    <source>
        <dbReference type="Google" id="ProtNLM"/>
    </source>
</evidence>
<proteinExistence type="predicted"/>
<comment type="caution">
    <text evidence="1">The sequence shown here is derived from an EMBL/GenBank/DDBJ whole genome shotgun (WGS) entry which is preliminary data.</text>
</comment>
<dbReference type="PATRIC" id="fig|1122219.3.peg.879"/>
<organism evidence="1 2">
    <name type="scientific">Megasphaera cerevisiae DSM 20462</name>
    <dbReference type="NCBI Taxonomy" id="1122219"/>
    <lineage>
        <taxon>Bacteria</taxon>
        <taxon>Bacillati</taxon>
        <taxon>Bacillota</taxon>
        <taxon>Negativicutes</taxon>
        <taxon>Veillonellales</taxon>
        <taxon>Veillonellaceae</taxon>
        <taxon>Megasphaera</taxon>
    </lineage>
</organism>
<dbReference type="AlphaFoldDB" id="A0A0J6WVN6"/>